<dbReference type="InterPro" id="IPR011011">
    <property type="entry name" value="Znf_FYVE_PHD"/>
</dbReference>
<dbReference type="GO" id="GO:0005634">
    <property type="term" value="C:nucleus"/>
    <property type="evidence" value="ECO:0007669"/>
    <property type="project" value="UniProtKB-SubCell"/>
</dbReference>
<keyword evidence="2" id="KW-0479">Metal-binding</keyword>
<reference evidence="7 8" key="1">
    <citation type="submission" date="2024-03" db="EMBL/GenBank/DDBJ databases">
        <authorList>
            <person name="Martinez-Hernandez J."/>
        </authorList>
    </citation>
    <scope>NUCLEOTIDE SEQUENCE [LARGE SCALE GENOMIC DNA]</scope>
</reference>
<evidence type="ECO:0000259" key="6">
    <source>
        <dbReference type="Pfam" id="PF00628"/>
    </source>
</evidence>
<sequence>MASLEEWGYGSWTVDCICGVTFDDGKEMVKCDYCNVWVHTRCSHYVKGDDTFKCDNASETLSLPSLLPSFQLIIPQKQSP</sequence>
<feature type="domain" description="PHD-type" evidence="6">
    <location>
        <begin position="16"/>
        <end position="47"/>
    </location>
</feature>
<evidence type="ECO:0000313" key="7">
    <source>
        <dbReference type="EMBL" id="CAL0316656.1"/>
    </source>
</evidence>
<dbReference type="InterPro" id="IPR019787">
    <property type="entry name" value="Znf_PHD-finger"/>
</dbReference>
<gene>
    <name evidence="7" type="ORF">LLUT_LOCUS17716</name>
</gene>
<dbReference type="InterPro" id="IPR013083">
    <property type="entry name" value="Znf_RING/FYVE/PHD"/>
</dbReference>
<evidence type="ECO:0000256" key="4">
    <source>
        <dbReference type="ARBA" id="ARBA00022833"/>
    </source>
</evidence>
<dbReference type="PANTHER" id="PTHR14571:SF9">
    <property type="entry name" value="HISTONE-LYSINE N-METHYLTRANSFERASE SET-26-RELATED"/>
    <property type="match status" value="1"/>
</dbReference>
<dbReference type="Gene3D" id="3.30.40.10">
    <property type="entry name" value="Zinc/RING finger domain, C3HC4 (zinc finger)"/>
    <property type="match status" value="1"/>
</dbReference>
<keyword evidence="8" id="KW-1185">Reference proteome</keyword>
<organism evidence="7 8">
    <name type="scientific">Lupinus luteus</name>
    <name type="common">European yellow lupine</name>
    <dbReference type="NCBI Taxonomy" id="3873"/>
    <lineage>
        <taxon>Eukaryota</taxon>
        <taxon>Viridiplantae</taxon>
        <taxon>Streptophyta</taxon>
        <taxon>Embryophyta</taxon>
        <taxon>Tracheophyta</taxon>
        <taxon>Spermatophyta</taxon>
        <taxon>Magnoliopsida</taxon>
        <taxon>eudicotyledons</taxon>
        <taxon>Gunneridae</taxon>
        <taxon>Pentapetalae</taxon>
        <taxon>rosids</taxon>
        <taxon>fabids</taxon>
        <taxon>Fabales</taxon>
        <taxon>Fabaceae</taxon>
        <taxon>Papilionoideae</taxon>
        <taxon>50 kb inversion clade</taxon>
        <taxon>genistoids sensu lato</taxon>
        <taxon>core genistoids</taxon>
        <taxon>Genisteae</taxon>
        <taxon>Lupinus</taxon>
    </lineage>
</organism>
<comment type="caution">
    <text evidence="7">The sequence shown here is derived from an EMBL/GenBank/DDBJ whole genome shotgun (WGS) entry which is preliminary data.</text>
</comment>
<evidence type="ECO:0000256" key="5">
    <source>
        <dbReference type="ARBA" id="ARBA00023242"/>
    </source>
</evidence>
<evidence type="ECO:0000256" key="3">
    <source>
        <dbReference type="ARBA" id="ARBA00022771"/>
    </source>
</evidence>
<dbReference type="GO" id="GO:0008270">
    <property type="term" value="F:zinc ion binding"/>
    <property type="evidence" value="ECO:0007669"/>
    <property type="project" value="UniProtKB-KW"/>
</dbReference>
<name>A0AAV1X4V3_LUPLU</name>
<keyword evidence="3" id="KW-0863">Zinc-finger</keyword>
<proteinExistence type="predicted"/>
<keyword evidence="4" id="KW-0862">Zinc</keyword>
<evidence type="ECO:0000313" key="8">
    <source>
        <dbReference type="Proteomes" id="UP001497480"/>
    </source>
</evidence>
<accession>A0AAV1X4V3</accession>
<protein>
    <recommendedName>
        <fullName evidence="6">PHD-type domain-containing protein</fullName>
    </recommendedName>
</protein>
<dbReference type="Pfam" id="PF00628">
    <property type="entry name" value="PHD"/>
    <property type="match status" value="1"/>
</dbReference>
<evidence type="ECO:0000256" key="1">
    <source>
        <dbReference type="ARBA" id="ARBA00004123"/>
    </source>
</evidence>
<dbReference type="EMBL" id="CAXHTB010000012">
    <property type="protein sequence ID" value="CAL0316656.1"/>
    <property type="molecule type" value="Genomic_DNA"/>
</dbReference>
<evidence type="ECO:0000256" key="2">
    <source>
        <dbReference type="ARBA" id="ARBA00022723"/>
    </source>
</evidence>
<keyword evidence="5" id="KW-0539">Nucleus</keyword>
<dbReference type="AlphaFoldDB" id="A0AAV1X4V3"/>
<dbReference type="Proteomes" id="UP001497480">
    <property type="component" value="Unassembled WGS sequence"/>
</dbReference>
<comment type="subcellular location">
    <subcellularLocation>
        <location evidence="1">Nucleus</location>
    </subcellularLocation>
</comment>
<dbReference type="PANTHER" id="PTHR14571">
    <property type="entry name" value="HISTONE-LYSINE N-METHYLTRANSFERASE SET-26-RELATED"/>
    <property type="match status" value="1"/>
</dbReference>
<dbReference type="SUPFAM" id="SSF57903">
    <property type="entry name" value="FYVE/PHD zinc finger"/>
    <property type="match status" value="1"/>
</dbReference>